<dbReference type="OMA" id="VITTMCD"/>
<feature type="transmembrane region" description="Helical" evidence="10">
    <location>
        <begin position="325"/>
        <end position="348"/>
    </location>
</feature>
<evidence type="ECO:0000313" key="12">
    <source>
        <dbReference type="Proteomes" id="UP001165740"/>
    </source>
</evidence>
<organism evidence="12 13">
    <name type="scientific">Biomphalaria glabrata</name>
    <name type="common">Bloodfluke planorb</name>
    <name type="synonym">Freshwater snail</name>
    <dbReference type="NCBI Taxonomy" id="6526"/>
    <lineage>
        <taxon>Eukaryota</taxon>
        <taxon>Metazoa</taxon>
        <taxon>Spiralia</taxon>
        <taxon>Lophotrochozoa</taxon>
        <taxon>Mollusca</taxon>
        <taxon>Gastropoda</taxon>
        <taxon>Heterobranchia</taxon>
        <taxon>Euthyneura</taxon>
        <taxon>Panpulmonata</taxon>
        <taxon>Hygrophila</taxon>
        <taxon>Lymnaeoidea</taxon>
        <taxon>Planorbidae</taxon>
        <taxon>Biomphalaria</taxon>
    </lineage>
</organism>
<dbReference type="GO" id="GO:0004935">
    <property type="term" value="F:adrenergic receptor activity"/>
    <property type="evidence" value="ECO:0007669"/>
    <property type="project" value="InterPro"/>
</dbReference>
<feature type="transmembrane region" description="Helical" evidence="10">
    <location>
        <begin position="121"/>
        <end position="143"/>
    </location>
</feature>
<keyword evidence="2" id="KW-1003">Cell membrane</keyword>
<dbReference type="GO" id="GO:0005886">
    <property type="term" value="C:plasma membrane"/>
    <property type="evidence" value="ECO:0007669"/>
    <property type="project" value="UniProtKB-SubCell"/>
</dbReference>
<feature type="domain" description="G-protein coupled receptors family 1 profile" evidence="11">
    <location>
        <begin position="104"/>
        <end position="381"/>
    </location>
</feature>
<accession>A0A9W2ZGS0</accession>
<evidence type="ECO:0000256" key="7">
    <source>
        <dbReference type="ARBA" id="ARBA00023170"/>
    </source>
</evidence>
<gene>
    <name evidence="13" type="primary">LOC106079503</name>
</gene>
<evidence type="ECO:0000256" key="3">
    <source>
        <dbReference type="ARBA" id="ARBA00022692"/>
    </source>
</evidence>
<evidence type="ECO:0000256" key="8">
    <source>
        <dbReference type="ARBA" id="ARBA00023224"/>
    </source>
</evidence>
<protein>
    <submittedName>
        <fullName evidence="13">Octopamine receptor beta-2R-like</fullName>
    </submittedName>
</protein>
<dbReference type="SUPFAM" id="SSF81321">
    <property type="entry name" value="Family A G protein-coupled receptor-like"/>
    <property type="match status" value="1"/>
</dbReference>
<comment type="subcellular location">
    <subcellularLocation>
        <location evidence="1">Cell membrane</location>
        <topology evidence="1">Multi-pass membrane protein</topology>
    </subcellularLocation>
</comment>
<evidence type="ECO:0000256" key="4">
    <source>
        <dbReference type="ARBA" id="ARBA00022989"/>
    </source>
</evidence>
<dbReference type="PROSITE" id="PS50262">
    <property type="entry name" value="G_PROTEIN_RECEP_F1_2"/>
    <property type="match status" value="1"/>
</dbReference>
<evidence type="ECO:0000256" key="9">
    <source>
        <dbReference type="RuleBase" id="RU000688"/>
    </source>
</evidence>
<dbReference type="PROSITE" id="PS00237">
    <property type="entry name" value="G_PROTEIN_RECEP_F1_1"/>
    <property type="match status" value="1"/>
</dbReference>
<dbReference type="RefSeq" id="XP_055874249.1">
    <property type="nucleotide sequence ID" value="XM_056018274.1"/>
</dbReference>
<feature type="transmembrane region" description="Helical" evidence="10">
    <location>
        <begin position="163"/>
        <end position="183"/>
    </location>
</feature>
<dbReference type="CDD" id="cd15066">
    <property type="entry name" value="7tmA_DmOct-betaAR-like"/>
    <property type="match status" value="1"/>
</dbReference>
<dbReference type="Proteomes" id="UP001165740">
    <property type="component" value="Chromosome 1"/>
</dbReference>
<comment type="similarity">
    <text evidence="9">Belongs to the G-protein coupled receptor 1 family.</text>
</comment>
<evidence type="ECO:0000256" key="1">
    <source>
        <dbReference type="ARBA" id="ARBA00004651"/>
    </source>
</evidence>
<keyword evidence="7 9" id="KW-0675">Receptor</keyword>
<dbReference type="GO" id="GO:0071880">
    <property type="term" value="P:adenylate cyclase-activating adrenergic receptor signaling pathway"/>
    <property type="evidence" value="ECO:0007669"/>
    <property type="project" value="TreeGrafter"/>
</dbReference>
<reference evidence="13" key="1">
    <citation type="submission" date="2025-08" db="UniProtKB">
        <authorList>
            <consortium name="RefSeq"/>
        </authorList>
    </citation>
    <scope>IDENTIFICATION</scope>
</reference>
<feature type="transmembrane region" description="Helical" evidence="10">
    <location>
        <begin position="259"/>
        <end position="277"/>
    </location>
</feature>
<dbReference type="Pfam" id="PF00001">
    <property type="entry name" value="7tm_1"/>
    <property type="match status" value="1"/>
</dbReference>
<dbReference type="Gene3D" id="1.20.1070.10">
    <property type="entry name" value="Rhodopsin 7-helix transmembrane proteins"/>
    <property type="match status" value="1"/>
</dbReference>
<name>A0A9W2ZGS0_BIOGL</name>
<dbReference type="PRINTS" id="PR01103">
    <property type="entry name" value="ADRENERGICR"/>
</dbReference>
<keyword evidence="4 10" id="KW-1133">Transmembrane helix</keyword>
<evidence type="ECO:0000256" key="6">
    <source>
        <dbReference type="ARBA" id="ARBA00023136"/>
    </source>
</evidence>
<sequence length="445" mass="49925">MNLDAIRVRKEGGYNSRTPVLRLNNLLRSARITETDLILAVGISSYRTGSDDGRESVGLSMSGNFSDVNSTTTDFDPDVGSLSAVGLVLRGMAMAAIMVGAIFGNVLVISSVLRFERLRGITNFFIVSLAFADLLVAILVMPFNASMEISGKWVFGRTMCDIFNANDVLFSTASILHLCCISIDRYIAILHPLQYETKMTQSRALCMLGVTWVSSILISYIPVYSQLYTTEENMEALIQDPDSCPFIVNKIYAGVSSSVSFWIPCLIMVCLYARIFMEARKQEKMIQTSTLYMHYSDLRNSNGVPLDGDAHRSERRRMKREHKAAKTLGIIMGAFIMCFLPFFTWYVATTMCRAVCPYPPILGSVLFWVGYFNSCLNPIIYAYFNREFRTAFKKLLRLDRIPCDAGCDPTTRALNTSYANHNVVNQVREPCNHAVRLSDSSLHRP</sequence>
<evidence type="ECO:0000259" key="11">
    <source>
        <dbReference type="PROSITE" id="PS50262"/>
    </source>
</evidence>
<evidence type="ECO:0000256" key="5">
    <source>
        <dbReference type="ARBA" id="ARBA00023040"/>
    </source>
</evidence>
<proteinExistence type="inferred from homology"/>
<keyword evidence="6 10" id="KW-0472">Membrane</keyword>
<feature type="transmembrane region" description="Helical" evidence="10">
    <location>
        <begin position="360"/>
        <end position="384"/>
    </location>
</feature>
<dbReference type="GeneID" id="106079503"/>
<feature type="transmembrane region" description="Helical" evidence="10">
    <location>
        <begin position="87"/>
        <end position="109"/>
    </location>
</feature>
<keyword evidence="5 9" id="KW-0297">G-protein coupled receptor</keyword>
<dbReference type="SMART" id="SM01381">
    <property type="entry name" value="7TM_GPCR_Srsx"/>
    <property type="match status" value="1"/>
</dbReference>
<dbReference type="OrthoDB" id="5957871at2759"/>
<evidence type="ECO:0000313" key="13">
    <source>
        <dbReference type="RefSeq" id="XP_055874249.1"/>
    </source>
</evidence>
<feature type="transmembrane region" description="Helical" evidence="10">
    <location>
        <begin position="204"/>
        <end position="224"/>
    </location>
</feature>
<dbReference type="GO" id="GO:0043410">
    <property type="term" value="P:positive regulation of MAPK cascade"/>
    <property type="evidence" value="ECO:0007669"/>
    <property type="project" value="TreeGrafter"/>
</dbReference>
<dbReference type="InterPro" id="IPR002233">
    <property type="entry name" value="ADR_fam"/>
</dbReference>
<keyword evidence="8 9" id="KW-0807">Transducer</keyword>
<evidence type="ECO:0000256" key="10">
    <source>
        <dbReference type="SAM" id="Phobius"/>
    </source>
</evidence>
<dbReference type="PRINTS" id="PR00237">
    <property type="entry name" value="GPCRRHODOPSN"/>
</dbReference>
<dbReference type="PANTHER" id="PTHR24248">
    <property type="entry name" value="ADRENERGIC RECEPTOR-RELATED G-PROTEIN COUPLED RECEPTOR"/>
    <property type="match status" value="1"/>
</dbReference>
<keyword evidence="3 9" id="KW-0812">Transmembrane</keyword>
<dbReference type="InterPro" id="IPR000276">
    <property type="entry name" value="GPCR_Rhodpsn"/>
</dbReference>
<dbReference type="InterPro" id="IPR017452">
    <property type="entry name" value="GPCR_Rhodpsn_7TM"/>
</dbReference>
<dbReference type="PANTHER" id="PTHR24248:SF66">
    <property type="entry name" value="OCTOPAMINE RECEPTOR BETA-3R"/>
    <property type="match status" value="1"/>
</dbReference>
<keyword evidence="12" id="KW-1185">Reference proteome</keyword>
<dbReference type="AlphaFoldDB" id="A0A9W2ZGS0"/>
<evidence type="ECO:0000256" key="2">
    <source>
        <dbReference type="ARBA" id="ARBA00022475"/>
    </source>
</evidence>